<dbReference type="InterPro" id="IPR029063">
    <property type="entry name" value="SAM-dependent_MTases_sf"/>
</dbReference>
<protein>
    <submittedName>
        <fullName evidence="1">Uncharacterized protein</fullName>
    </submittedName>
</protein>
<dbReference type="PROSITE" id="PS00092">
    <property type="entry name" value="N6_MTASE"/>
    <property type="match status" value="2"/>
</dbReference>
<dbReference type="GO" id="GO:0008988">
    <property type="term" value="F:rRNA (adenine-N6-)-methyltransferase activity"/>
    <property type="evidence" value="ECO:0007669"/>
    <property type="project" value="TreeGrafter"/>
</dbReference>
<keyword evidence="2" id="KW-1185">Reference proteome</keyword>
<accession>A0AAN8ZL50</accession>
<evidence type="ECO:0000313" key="2">
    <source>
        <dbReference type="Proteomes" id="UP001370490"/>
    </source>
</evidence>
<dbReference type="Gene3D" id="3.40.50.150">
    <property type="entry name" value="Vaccinia Virus protein VP39"/>
    <property type="match status" value="1"/>
</dbReference>
<dbReference type="SUPFAM" id="SSF53335">
    <property type="entry name" value="S-adenosyl-L-methionine-dependent methyltransferases"/>
    <property type="match status" value="1"/>
</dbReference>
<sequence length="210" mass="23159">MFIHVIGTDVDSESLEIALQDAEDLEVDIDLLRYLIKNLGWTGQVVDTLVMNLSFGTHRKGADMDFLSVALKIFGNAICSFKIEYLVILLLKQFIHCIRQLQANEIISSGNFSKLATWNALSWSTFTLYCDKKATLTPVEVLEYVVTSLLLLNAGQVVDTVVLNPPFGTCRKGADMNFLSVALEVVDTVVMNPPFGTCRKGAGMDFLSVA</sequence>
<dbReference type="InterPro" id="IPR002052">
    <property type="entry name" value="DNA_methylase_N6_adenine_CS"/>
</dbReference>
<dbReference type="PANTHER" id="PTHR23290:SF0">
    <property type="entry name" value="RRNA N6-ADENOSINE-METHYLTRANSFERASE METTL5"/>
    <property type="match status" value="1"/>
</dbReference>
<dbReference type="InterPro" id="IPR051720">
    <property type="entry name" value="rRNA_MeTrfase/Polyamine_Synth"/>
</dbReference>
<comment type="caution">
    <text evidence="1">The sequence shown here is derived from an EMBL/GenBank/DDBJ whole genome shotgun (WGS) entry which is preliminary data.</text>
</comment>
<name>A0AAN8ZL50_9MAGN</name>
<reference evidence="1 2" key="1">
    <citation type="submission" date="2023-12" db="EMBL/GenBank/DDBJ databases">
        <title>A high-quality genome assembly for Dillenia turbinata (Dilleniales).</title>
        <authorList>
            <person name="Chanderbali A."/>
        </authorList>
    </citation>
    <scope>NUCLEOTIDE SEQUENCE [LARGE SCALE GENOMIC DNA]</scope>
    <source>
        <strain evidence="1">LSX21</strain>
        <tissue evidence="1">Leaf</tissue>
    </source>
</reference>
<dbReference type="AlphaFoldDB" id="A0AAN8ZL50"/>
<dbReference type="GO" id="GO:0003676">
    <property type="term" value="F:nucleic acid binding"/>
    <property type="evidence" value="ECO:0007669"/>
    <property type="project" value="InterPro"/>
</dbReference>
<organism evidence="1 2">
    <name type="scientific">Dillenia turbinata</name>
    <dbReference type="NCBI Taxonomy" id="194707"/>
    <lineage>
        <taxon>Eukaryota</taxon>
        <taxon>Viridiplantae</taxon>
        <taxon>Streptophyta</taxon>
        <taxon>Embryophyta</taxon>
        <taxon>Tracheophyta</taxon>
        <taxon>Spermatophyta</taxon>
        <taxon>Magnoliopsida</taxon>
        <taxon>eudicotyledons</taxon>
        <taxon>Gunneridae</taxon>
        <taxon>Pentapetalae</taxon>
        <taxon>Dilleniales</taxon>
        <taxon>Dilleniaceae</taxon>
        <taxon>Dillenia</taxon>
    </lineage>
</organism>
<dbReference type="EMBL" id="JBAMMX010000004">
    <property type="protein sequence ID" value="KAK6941492.1"/>
    <property type="molecule type" value="Genomic_DNA"/>
</dbReference>
<dbReference type="Proteomes" id="UP001370490">
    <property type="component" value="Unassembled WGS sequence"/>
</dbReference>
<proteinExistence type="predicted"/>
<dbReference type="PANTHER" id="PTHR23290">
    <property type="entry name" value="RRNA N6-ADENOSINE-METHYLTRANSFERASE METTL5"/>
    <property type="match status" value="1"/>
</dbReference>
<gene>
    <name evidence="1" type="ORF">RJ641_026869</name>
</gene>
<evidence type="ECO:0000313" key="1">
    <source>
        <dbReference type="EMBL" id="KAK6941492.1"/>
    </source>
</evidence>